<dbReference type="PANTHER" id="PTHR45762:SF21">
    <property type="entry name" value="ZINC FINGER RNA-BINDING PROTEIN"/>
    <property type="match status" value="1"/>
</dbReference>
<feature type="compositionally biased region" description="Low complexity" evidence="10">
    <location>
        <begin position="719"/>
        <end position="734"/>
    </location>
</feature>
<dbReference type="GO" id="GO:0003727">
    <property type="term" value="F:single-stranded RNA binding"/>
    <property type="evidence" value="ECO:0007669"/>
    <property type="project" value="TreeGrafter"/>
</dbReference>
<organism evidence="12 13">
    <name type="scientific">Takifugu rubripes</name>
    <name type="common">Japanese pufferfish</name>
    <name type="synonym">Fugu rubripes</name>
    <dbReference type="NCBI Taxonomy" id="31033"/>
    <lineage>
        <taxon>Eukaryota</taxon>
        <taxon>Metazoa</taxon>
        <taxon>Chordata</taxon>
        <taxon>Craniata</taxon>
        <taxon>Vertebrata</taxon>
        <taxon>Euteleostomi</taxon>
        <taxon>Actinopterygii</taxon>
        <taxon>Neopterygii</taxon>
        <taxon>Teleostei</taxon>
        <taxon>Neoteleostei</taxon>
        <taxon>Acanthomorphata</taxon>
        <taxon>Eupercaria</taxon>
        <taxon>Tetraodontiformes</taxon>
        <taxon>Tetradontoidea</taxon>
        <taxon>Tetraodontidae</taxon>
        <taxon>Takifugu</taxon>
    </lineage>
</organism>
<evidence type="ECO:0000313" key="12">
    <source>
        <dbReference type="Ensembl" id="ENSTRUP00000067539.1"/>
    </source>
</evidence>
<keyword evidence="8" id="KW-0539">Nucleus</keyword>
<dbReference type="SMART" id="SM00572">
    <property type="entry name" value="DZF"/>
    <property type="match status" value="1"/>
</dbReference>
<dbReference type="InterPro" id="IPR003604">
    <property type="entry name" value="Matrin/U1-like-C_Znf_C2H2"/>
</dbReference>
<dbReference type="FunFam" id="3.30.160.60:FF:000153">
    <property type="entry name" value="Zinc finger RNA-binding protein 2"/>
    <property type="match status" value="1"/>
</dbReference>
<dbReference type="Gene3D" id="1.10.1410.40">
    <property type="match status" value="1"/>
</dbReference>
<evidence type="ECO:0000256" key="3">
    <source>
        <dbReference type="ARBA" id="ARBA00022473"/>
    </source>
</evidence>
<evidence type="ECO:0000256" key="5">
    <source>
        <dbReference type="ARBA" id="ARBA00022737"/>
    </source>
</evidence>
<reference evidence="12" key="2">
    <citation type="submission" date="2025-08" db="UniProtKB">
        <authorList>
            <consortium name="Ensembl"/>
        </authorList>
    </citation>
    <scope>IDENTIFICATION</scope>
</reference>
<dbReference type="FunFam" id="3.30.160.60:FF:000439">
    <property type="entry name" value="Zinc finger RNA-binding protein 2"/>
    <property type="match status" value="1"/>
</dbReference>
<feature type="region of interest" description="Disordered" evidence="10">
    <location>
        <begin position="410"/>
        <end position="433"/>
    </location>
</feature>
<dbReference type="Ensembl" id="ENSTRUT00000069036.1">
    <property type="protein sequence ID" value="ENSTRUP00000067539.1"/>
    <property type="gene ID" value="ENSTRUG00000016620.3"/>
</dbReference>
<dbReference type="InterPro" id="IPR006561">
    <property type="entry name" value="DZF_dom"/>
</dbReference>
<dbReference type="Gene3D" id="3.30.460.10">
    <property type="entry name" value="Beta Polymerase, domain 2"/>
    <property type="match status" value="1"/>
</dbReference>
<dbReference type="InterPro" id="IPR013087">
    <property type="entry name" value="Znf_C2H2_type"/>
</dbReference>
<evidence type="ECO:0000256" key="9">
    <source>
        <dbReference type="ARBA" id="ARBA00041195"/>
    </source>
</evidence>
<feature type="domain" description="DZF" evidence="11">
    <location>
        <begin position="725"/>
        <end position="1042"/>
    </location>
</feature>
<dbReference type="GO" id="GO:0071011">
    <property type="term" value="C:precatalytic spliceosome"/>
    <property type="evidence" value="ECO:0007669"/>
    <property type="project" value="TreeGrafter"/>
</dbReference>
<feature type="region of interest" description="Disordered" evidence="10">
    <location>
        <begin position="110"/>
        <end position="132"/>
    </location>
</feature>
<sequence>PVCLSSAVPSRLGEDAKMATGNYFGFTHGAAAHEHCPVQIHQPAAGVAYTHPTTVASYTVHQAPVAAHTVAAAYAPTAATVAVARPAPVAVAAAATAAAYGGYQPAHATTDYGYPQRQPEVAPPPPPVTSQNYQDSYSYVRSTASAVGYDSKQYYQQPTATAAVAAAQPQPSVADSYYQSAPKPAYSQGVTSYTQTQQTRQVTVIKPAAPSPASSTFSIYPVTSTVQPVAAAASVVPTYSQSPTYSTNAVTYSGTSYSGYEAAVYSAASSYYQQQQQQQQKQAVAAVAASAAWTGNTFTKKAPFQNKTLRPKQPPKPPQIHYCDVCKISCAGPQTYKEHLEGQKHKKKEAALKVSQSSSSSGSSGGVLARNAQNQLRCELCDVSCTGADAYAAHIRGAKHQKVVKLHTKLGKPIPSTEPSMVAQTSSSSTTSTSKAATATLSSTSSSLCSASTSSTTSSSGPPYLKPVNIVSSAVGGLKNPLTSNPSAVNNASVGKKVGAPKINFVGGNKLQTTVKMDDTRTEVKMDSSKASTPLSGLQDSKGDLSDPLTCSALAALQSDVQPVGHDYVEEVRNDEGKVIRFHCKLCECSFNDPNAKEMHLKGRRHRLQYKKKVNPDLQVEVKPSIRARKIQEEKMRKQMQKEEYWRRREEEERWRMEMRCDHDWLQIPAKMKMFFLTWFGAISRRYEEDMYWRRVEEEQHHWDDRRRLPDGGYPQGPPGLLGVRPGMPGLQPQGPMPPRRPDSSDDRYVMTKHAAIYPSEDELQSIQKIVSITERALKLVSDIISDQDKPNEEEAEDPPKDRLLKGVMRVGVLAKGLLLRGDKNVNLVLLCAEKPTKDLLSRIVEHLPKQLTIVTPEKYEVKGSDQEAAIILNSCTEPKMQVTITLTSPIIREETGRDGDVTSGMVKDPADVLDRQKCLDALAALRHAKCPGDALRRVFECISSGILLPGGPGLLDPCEKKLVDTLASMGGQQREDITSSAQFALRLLAFRQIHKVLGMDPLPQMNPRFNVRNSRKRRRDNSDGNDSFEGEGKKDKKDYDSF</sequence>
<dbReference type="Pfam" id="PF12874">
    <property type="entry name" value="zf-met"/>
    <property type="match status" value="3"/>
</dbReference>
<dbReference type="PANTHER" id="PTHR45762">
    <property type="entry name" value="ZINC FINGER RNA-BINDING PROTEIN"/>
    <property type="match status" value="1"/>
</dbReference>
<feature type="region of interest" description="Disordered" evidence="10">
    <location>
        <begin position="704"/>
        <end position="745"/>
    </location>
</feature>
<keyword evidence="7" id="KW-0238">DNA-binding</keyword>
<reference evidence="12 13" key="1">
    <citation type="journal article" date="2011" name="Genome Biol. Evol.">
        <title>Integration of the genetic map and genome assembly of fugu facilitates insights into distinct features of genome evolution in teleosts and mammals.</title>
        <authorList>
            <person name="Kai W."/>
            <person name="Kikuchi K."/>
            <person name="Tohari S."/>
            <person name="Chew A.K."/>
            <person name="Tay A."/>
            <person name="Fujiwara A."/>
            <person name="Hosoya S."/>
            <person name="Suetake H."/>
            <person name="Naruse K."/>
            <person name="Brenner S."/>
            <person name="Suzuki Y."/>
            <person name="Venkatesh B."/>
        </authorList>
    </citation>
    <scope>NUCLEOTIDE SEQUENCE [LARGE SCALE GENOMIC DNA]</scope>
</reference>
<keyword evidence="3" id="KW-0217">Developmental protein</keyword>
<feature type="region of interest" description="Disordered" evidence="10">
    <location>
        <begin position="520"/>
        <end position="543"/>
    </location>
</feature>
<gene>
    <name evidence="12" type="primary">zfr</name>
</gene>
<keyword evidence="4" id="KW-0963">Cytoplasm</keyword>
<dbReference type="FunFam" id="3.30.460.10:FF:000010">
    <property type="entry name" value="Zinc finger RNA-binding protein 2"/>
    <property type="match status" value="1"/>
</dbReference>
<evidence type="ECO:0000256" key="1">
    <source>
        <dbReference type="ARBA" id="ARBA00004123"/>
    </source>
</evidence>
<comment type="subcellular location">
    <subcellularLocation>
        <location evidence="2">Cytoplasm</location>
    </subcellularLocation>
    <subcellularLocation>
        <location evidence="1">Nucleus</location>
    </subcellularLocation>
</comment>
<dbReference type="PROSITE" id="PS00028">
    <property type="entry name" value="ZINC_FINGER_C2H2_1"/>
    <property type="match status" value="1"/>
</dbReference>
<evidence type="ECO:0000256" key="10">
    <source>
        <dbReference type="SAM" id="MobiDB-lite"/>
    </source>
</evidence>
<evidence type="ECO:0000256" key="8">
    <source>
        <dbReference type="ARBA" id="ARBA00023242"/>
    </source>
</evidence>
<dbReference type="Pfam" id="PF07528">
    <property type="entry name" value="DZF_N"/>
    <property type="match status" value="1"/>
</dbReference>
<evidence type="ECO:0000256" key="7">
    <source>
        <dbReference type="ARBA" id="ARBA00023125"/>
    </source>
</evidence>
<dbReference type="GeneTree" id="ENSGT00940000155290"/>
<accession>A0A674N2N3</accession>
<evidence type="ECO:0000259" key="11">
    <source>
        <dbReference type="PROSITE" id="PS51703"/>
    </source>
</evidence>
<feature type="region of interest" description="Disordered" evidence="10">
    <location>
        <begin position="446"/>
        <end position="465"/>
    </location>
</feature>
<feature type="compositionally biased region" description="Polar residues" evidence="10">
    <location>
        <begin position="529"/>
        <end position="539"/>
    </location>
</feature>
<dbReference type="InterPro" id="IPR043519">
    <property type="entry name" value="NT_sf"/>
</dbReference>
<evidence type="ECO:0000313" key="13">
    <source>
        <dbReference type="Proteomes" id="UP000005226"/>
    </source>
</evidence>
<dbReference type="PROSITE" id="PS51703">
    <property type="entry name" value="DZF"/>
    <property type="match status" value="1"/>
</dbReference>
<keyword evidence="6" id="KW-0694">RNA-binding</keyword>
<keyword evidence="5" id="KW-0677">Repeat</keyword>
<dbReference type="FunFam" id="3.30.160.60:FF:000210">
    <property type="entry name" value="Zinc finger RNA-binding protein 2"/>
    <property type="match status" value="1"/>
</dbReference>
<dbReference type="AlphaFoldDB" id="A0A674N2N3"/>
<keyword evidence="13" id="KW-1185">Reference proteome</keyword>
<dbReference type="Proteomes" id="UP000005226">
    <property type="component" value="Chromosome 21"/>
</dbReference>
<feature type="region of interest" description="Disordered" evidence="10">
    <location>
        <begin position="1002"/>
        <end position="1043"/>
    </location>
</feature>
<dbReference type="GO" id="GO:0005737">
    <property type="term" value="C:cytoplasm"/>
    <property type="evidence" value="ECO:0007669"/>
    <property type="project" value="UniProtKB-SubCell"/>
</dbReference>
<evidence type="ECO:0000256" key="4">
    <source>
        <dbReference type="ARBA" id="ARBA00022490"/>
    </source>
</evidence>
<dbReference type="SUPFAM" id="SSF57667">
    <property type="entry name" value="beta-beta-alpha zinc fingers"/>
    <property type="match status" value="3"/>
</dbReference>
<dbReference type="SMART" id="SM00355">
    <property type="entry name" value="ZnF_C2H2"/>
    <property type="match status" value="3"/>
</dbReference>
<dbReference type="InterPro" id="IPR049401">
    <property type="entry name" value="DZF_dom_N"/>
</dbReference>
<protein>
    <recommendedName>
        <fullName evidence="9">Zinc finger RNA-binding protein</fullName>
    </recommendedName>
</protein>
<reference evidence="12" key="3">
    <citation type="submission" date="2025-09" db="UniProtKB">
        <authorList>
            <consortium name="Ensembl"/>
        </authorList>
    </citation>
    <scope>IDENTIFICATION</scope>
</reference>
<evidence type="ECO:0000256" key="2">
    <source>
        <dbReference type="ARBA" id="ARBA00004496"/>
    </source>
</evidence>
<dbReference type="Gene3D" id="3.30.160.60">
    <property type="entry name" value="Classic Zinc Finger"/>
    <property type="match status" value="3"/>
</dbReference>
<name>A0A674N2N3_TAKRU</name>
<dbReference type="GO" id="GO:0008270">
    <property type="term" value="F:zinc ion binding"/>
    <property type="evidence" value="ECO:0007669"/>
    <property type="project" value="InterPro"/>
</dbReference>
<proteinExistence type="predicted"/>
<dbReference type="GO" id="GO:0003677">
    <property type="term" value="F:DNA binding"/>
    <property type="evidence" value="ECO:0007669"/>
    <property type="project" value="UniProtKB-KW"/>
</dbReference>
<feature type="region of interest" description="Disordered" evidence="10">
    <location>
        <begin position="342"/>
        <end position="367"/>
    </location>
</feature>
<dbReference type="FunFam" id="1.10.1410.40:FF:000001">
    <property type="entry name" value="interleukin enhancer-binding factor 3 isoform X1"/>
    <property type="match status" value="1"/>
</dbReference>
<feature type="compositionally biased region" description="Basic and acidic residues" evidence="10">
    <location>
        <begin position="1031"/>
        <end position="1043"/>
    </location>
</feature>
<feature type="compositionally biased region" description="Low complexity" evidence="10">
    <location>
        <begin position="446"/>
        <end position="460"/>
    </location>
</feature>
<dbReference type="GO" id="GO:0003725">
    <property type="term" value="F:double-stranded RNA binding"/>
    <property type="evidence" value="ECO:0007669"/>
    <property type="project" value="TreeGrafter"/>
</dbReference>
<dbReference type="InterPro" id="IPR036236">
    <property type="entry name" value="Znf_C2H2_sf"/>
</dbReference>
<dbReference type="SMART" id="SM00451">
    <property type="entry name" value="ZnF_U1"/>
    <property type="match status" value="3"/>
</dbReference>
<evidence type="ECO:0000256" key="6">
    <source>
        <dbReference type="ARBA" id="ARBA00022884"/>
    </source>
</evidence>